<gene>
    <name evidence="8" type="ORF">GCM10007972_11820</name>
</gene>
<evidence type="ECO:0000256" key="5">
    <source>
        <dbReference type="PROSITE-ProRule" id="PRU00284"/>
    </source>
</evidence>
<evidence type="ECO:0000313" key="8">
    <source>
        <dbReference type="EMBL" id="GGO09847.1"/>
    </source>
</evidence>
<dbReference type="SMART" id="SM00283">
    <property type="entry name" value="MA"/>
    <property type="match status" value="1"/>
</dbReference>
<dbReference type="RefSeq" id="WP_150004945.1">
    <property type="nucleotide sequence ID" value="NZ_BMOV01000003.1"/>
</dbReference>
<evidence type="ECO:0000256" key="2">
    <source>
        <dbReference type="ARBA" id="ARBA00022519"/>
    </source>
</evidence>
<dbReference type="EMBL" id="BMOV01000003">
    <property type="protein sequence ID" value="GGO09847.1"/>
    <property type="molecule type" value="Genomic_DNA"/>
</dbReference>
<evidence type="ECO:0000256" key="4">
    <source>
        <dbReference type="ARBA" id="ARBA00029447"/>
    </source>
</evidence>
<dbReference type="PROSITE" id="PS50111">
    <property type="entry name" value="CHEMOTAXIS_TRANSDUC_2"/>
    <property type="match status" value="1"/>
</dbReference>
<name>A0ABQ2LC04_9PROT</name>
<dbReference type="InterPro" id="IPR000727">
    <property type="entry name" value="T_SNARE_dom"/>
</dbReference>
<dbReference type="PRINTS" id="PR00260">
    <property type="entry name" value="CHEMTRNSDUCR"/>
</dbReference>
<keyword evidence="2" id="KW-0997">Cell inner membrane</keyword>
<dbReference type="PANTHER" id="PTHR32089">
    <property type="entry name" value="METHYL-ACCEPTING CHEMOTAXIS PROTEIN MCPB"/>
    <property type="match status" value="1"/>
</dbReference>
<reference evidence="9" key="1">
    <citation type="journal article" date="2019" name="Int. J. Syst. Evol. Microbiol.">
        <title>The Global Catalogue of Microorganisms (GCM) 10K type strain sequencing project: providing services to taxonomists for standard genome sequencing and annotation.</title>
        <authorList>
            <consortium name="The Broad Institute Genomics Platform"/>
            <consortium name="The Broad Institute Genome Sequencing Center for Infectious Disease"/>
            <person name="Wu L."/>
            <person name="Ma J."/>
        </authorList>
    </citation>
    <scope>NUCLEOTIDE SEQUENCE [LARGE SCALE GENOMIC DNA]</scope>
    <source>
        <strain evidence="9">JCM 17843</strain>
    </source>
</reference>
<organism evidence="8 9">
    <name type="scientific">Iodidimonas muriae</name>
    <dbReference type="NCBI Taxonomy" id="261467"/>
    <lineage>
        <taxon>Bacteria</taxon>
        <taxon>Pseudomonadati</taxon>
        <taxon>Pseudomonadota</taxon>
        <taxon>Alphaproteobacteria</taxon>
        <taxon>Iodidimonadales</taxon>
        <taxon>Iodidimonadaceae</taxon>
        <taxon>Iodidimonas</taxon>
    </lineage>
</organism>
<feature type="domain" description="T-SNARE coiled-coil homology" evidence="7">
    <location>
        <begin position="357"/>
        <end position="419"/>
    </location>
</feature>
<dbReference type="InterPro" id="IPR039379">
    <property type="entry name" value="Protoglobin_sensor_dom"/>
</dbReference>
<dbReference type="InterPro" id="IPR004090">
    <property type="entry name" value="Chemotax_Me-accpt_rcpt"/>
</dbReference>
<evidence type="ECO:0000259" key="6">
    <source>
        <dbReference type="PROSITE" id="PS50111"/>
    </source>
</evidence>
<keyword evidence="2" id="KW-1003">Cell membrane</keyword>
<comment type="caution">
    <text evidence="8">The sequence shown here is derived from an EMBL/GenBank/DDBJ whole genome shotgun (WGS) entry which is preliminary data.</text>
</comment>
<dbReference type="InterPro" id="IPR004089">
    <property type="entry name" value="MCPsignal_dom"/>
</dbReference>
<sequence>MSETSLSVKTKTGILEELSDITFKLEMNSRIQNFAAGGKLRDDLCLLWPIIEPNIDTILQTFFDNLLIHEEAQNAIDTSRLEQIKKRQVEFWHFMFTAPMDRRYGQVISERGAYMHRIGLSPKFYLPAYATVYDMFITYVIEGIENREGRAKAVVALNRHNFLMNEIMSSTNHEMVRESAEALLEEHGKNFEQEVVSTLKSVTDAVQRMRNNASEVSTAIEAMSASSTTVSNAADSSADNVRTAAAAAEELSASVQQMNEQVQRSSGASGEASKEAKAAGEVIDSLAGYVEKIGHVVKLIDDIAGQTNLLALNATIEAARAGEAGRGFAVVANEVKALAGQTAQATKEIASQISSVQSATQEAVSANKRLDTTITRVSTISDEITSMIDEQAQAINEITRAVTEAAGRSEDVSSNIAEVSLSAGNIGGSMSDVRQLAGDVFTLTETLSNKIDSFLEAIRRDSHENQA</sequence>
<evidence type="ECO:0000313" key="9">
    <source>
        <dbReference type="Proteomes" id="UP000602381"/>
    </source>
</evidence>
<dbReference type="SUPFAM" id="SSF58104">
    <property type="entry name" value="Methyl-accepting chemotaxis protein (MCP) signaling domain"/>
    <property type="match status" value="1"/>
</dbReference>
<dbReference type="Gene3D" id="1.10.287.950">
    <property type="entry name" value="Methyl-accepting chemotaxis protein"/>
    <property type="match status" value="1"/>
</dbReference>
<comment type="similarity">
    <text evidence="4">Belongs to the methyl-accepting chemotaxis (MCP) protein family.</text>
</comment>
<dbReference type="Pfam" id="PF00015">
    <property type="entry name" value="MCPsignal"/>
    <property type="match status" value="1"/>
</dbReference>
<dbReference type="InterPro" id="IPR009050">
    <property type="entry name" value="Globin-like_sf"/>
</dbReference>
<dbReference type="Proteomes" id="UP000602381">
    <property type="component" value="Unassembled WGS sequence"/>
</dbReference>
<dbReference type="PROSITE" id="PS50192">
    <property type="entry name" value="T_SNARE"/>
    <property type="match status" value="1"/>
</dbReference>
<dbReference type="InterPro" id="IPR012292">
    <property type="entry name" value="Globin/Proto"/>
</dbReference>
<dbReference type="CDD" id="cd01068">
    <property type="entry name" value="globin_sensor"/>
    <property type="match status" value="1"/>
</dbReference>
<protein>
    <submittedName>
        <fullName evidence="8">Chemotaxis protein</fullName>
    </submittedName>
</protein>
<dbReference type="Gene3D" id="1.10.490.10">
    <property type="entry name" value="Globins"/>
    <property type="match status" value="1"/>
</dbReference>
<keyword evidence="2" id="KW-0472">Membrane</keyword>
<evidence type="ECO:0000256" key="3">
    <source>
        <dbReference type="ARBA" id="ARBA00023224"/>
    </source>
</evidence>
<keyword evidence="3 5" id="KW-0807">Transducer</keyword>
<keyword evidence="9" id="KW-1185">Reference proteome</keyword>
<evidence type="ECO:0000259" key="7">
    <source>
        <dbReference type="PROSITE" id="PS50192"/>
    </source>
</evidence>
<dbReference type="PANTHER" id="PTHR32089:SF112">
    <property type="entry name" value="LYSOZYME-LIKE PROTEIN-RELATED"/>
    <property type="match status" value="1"/>
</dbReference>
<proteinExistence type="inferred from homology"/>
<accession>A0ABQ2LC04</accession>
<dbReference type="SUPFAM" id="SSF46458">
    <property type="entry name" value="Globin-like"/>
    <property type="match status" value="1"/>
</dbReference>
<dbReference type="InterPro" id="IPR044398">
    <property type="entry name" value="Globin-sensor_dom"/>
</dbReference>
<evidence type="ECO:0000256" key="1">
    <source>
        <dbReference type="ARBA" id="ARBA00004429"/>
    </source>
</evidence>
<comment type="subcellular location">
    <subcellularLocation>
        <location evidence="1">Cell inner membrane</location>
        <topology evidence="1">Multi-pass membrane protein</topology>
    </subcellularLocation>
</comment>
<dbReference type="Pfam" id="PF11563">
    <property type="entry name" value="Protoglobin"/>
    <property type="match status" value="1"/>
</dbReference>
<feature type="domain" description="Methyl-accepting transducer" evidence="6">
    <location>
        <begin position="191"/>
        <end position="427"/>
    </location>
</feature>